<keyword evidence="2" id="KW-1185">Reference proteome</keyword>
<dbReference type="GeneTree" id="ENSGT00940000177513"/>
<reference evidence="2" key="2">
    <citation type="journal article" date="2014" name="Nat. Commun.">
        <title>The cavefish genome reveals candidate genes for eye loss.</title>
        <authorList>
            <person name="McGaugh S.E."/>
            <person name="Gross J.B."/>
            <person name="Aken B."/>
            <person name="Blin M."/>
            <person name="Borowsky R."/>
            <person name="Chalopin D."/>
            <person name="Hinaux H."/>
            <person name="Jeffery W.R."/>
            <person name="Keene A."/>
            <person name="Ma L."/>
            <person name="Minx P."/>
            <person name="Murphy D."/>
            <person name="O'Quin K.E."/>
            <person name="Retaux S."/>
            <person name="Rohner N."/>
            <person name="Searle S.M."/>
            <person name="Stahl B.A."/>
            <person name="Tabin C."/>
            <person name="Volff J.N."/>
            <person name="Yoshizawa M."/>
            <person name="Warren W.C."/>
        </authorList>
    </citation>
    <scope>NUCLEOTIDE SEQUENCE [LARGE SCALE GENOMIC DNA]</scope>
    <source>
        <strain evidence="2">female</strain>
    </source>
</reference>
<proteinExistence type="predicted"/>
<name>A0A3B1IQH6_ASTMX</name>
<evidence type="ECO:0000313" key="1">
    <source>
        <dbReference type="Ensembl" id="ENSAMXP00000032223.1"/>
    </source>
</evidence>
<dbReference type="AlphaFoldDB" id="A0A3B1IQH6"/>
<reference evidence="1" key="4">
    <citation type="submission" date="2025-09" db="UniProtKB">
        <authorList>
            <consortium name="Ensembl"/>
        </authorList>
    </citation>
    <scope>IDENTIFICATION</scope>
</reference>
<dbReference type="Proteomes" id="UP000018467">
    <property type="component" value="Unassembled WGS sequence"/>
</dbReference>
<reference evidence="2" key="1">
    <citation type="submission" date="2013-03" db="EMBL/GenBank/DDBJ databases">
        <authorList>
            <person name="Jeffery W."/>
            <person name="Warren W."/>
            <person name="Wilson R.K."/>
        </authorList>
    </citation>
    <scope>NUCLEOTIDE SEQUENCE</scope>
    <source>
        <strain evidence="2">female</strain>
    </source>
</reference>
<reference evidence="1" key="3">
    <citation type="submission" date="2025-08" db="UniProtKB">
        <authorList>
            <consortium name="Ensembl"/>
        </authorList>
    </citation>
    <scope>IDENTIFICATION</scope>
</reference>
<dbReference type="InParanoid" id="A0A3B1IQH6"/>
<accession>A0A3B1IQH6</accession>
<evidence type="ECO:0000313" key="2">
    <source>
        <dbReference type="Proteomes" id="UP000018467"/>
    </source>
</evidence>
<sequence length="55" mass="5943">TVTCMVTVPEFGGVPPSTAVRINDTSFSSSRSSSLSNTKLICFPSLLFELTFKIK</sequence>
<dbReference type="Ensembl" id="ENSAMXT00000043621.1">
    <property type="protein sequence ID" value="ENSAMXP00000032223.1"/>
    <property type="gene ID" value="ENSAMXG00000038846.1"/>
</dbReference>
<protein>
    <submittedName>
        <fullName evidence="1">Uncharacterized protein</fullName>
    </submittedName>
</protein>
<organism evidence="1 2">
    <name type="scientific">Astyanax mexicanus</name>
    <name type="common">Blind cave fish</name>
    <name type="synonym">Astyanax fasciatus mexicanus</name>
    <dbReference type="NCBI Taxonomy" id="7994"/>
    <lineage>
        <taxon>Eukaryota</taxon>
        <taxon>Metazoa</taxon>
        <taxon>Chordata</taxon>
        <taxon>Craniata</taxon>
        <taxon>Vertebrata</taxon>
        <taxon>Euteleostomi</taxon>
        <taxon>Actinopterygii</taxon>
        <taxon>Neopterygii</taxon>
        <taxon>Teleostei</taxon>
        <taxon>Ostariophysi</taxon>
        <taxon>Characiformes</taxon>
        <taxon>Characoidei</taxon>
        <taxon>Acestrorhamphidae</taxon>
        <taxon>Acestrorhamphinae</taxon>
        <taxon>Astyanax</taxon>
    </lineage>
</organism>